<organism evidence="2 3">
    <name type="scientific">Lepidothrix coronata</name>
    <name type="common">blue-crowned manakin</name>
    <dbReference type="NCBI Taxonomy" id="321398"/>
    <lineage>
        <taxon>Eukaryota</taxon>
        <taxon>Metazoa</taxon>
        <taxon>Chordata</taxon>
        <taxon>Craniata</taxon>
        <taxon>Vertebrata</taxon>
        <taxon>Euteleostomi</taxon>
        <taxon>Archelosauria</taxon>
        <taxon>Archosauria</taxon>
        <taxon>Dinosauria</taxon>
        <taxon>Saurischia</taxon>
        <taxon>Theropoda</taxon>
        <taxon>Coelurosauria</taxon>
        <taxon>Aves</taxon>
        <taxon>Neognathae</taxon>
        <taxon>Neoaves</taxon>
        <taxon>Telluraves</taxon>
        <taxon>Australaves</taxon>
        <taxon>Passeriformes</taxon>
        <taxon>Pipridae</taxon>
        <taxon>Lepidothrix</taxon>
    </lineage>
</organism>
<feature type="region of interest" description="Disordered" evidence="1">
    <location>
        <begin position="1"/>
        <end position="31"/>
    </location>
</feature>
<keyword evidence="2" id="KW-1185">Reference proteome</keyword>
<evidence type="ECO:0000313" key="2">
    <source>
        <dbReference type="Proteomes" id="UP000504624"/>
    </source>
</evidence>
<evidence type="ECO:0000256" key="1">
    <source>
        <dbReference type="SAM" id="MobiDB-lite"/>
    </source>
</evidence>
<dbReference type="GeneID" id="108496246"/>
<dbReference type="AlphaFoldDB" id="A0A6J0H2I9"/>
<reference evidence="3" key="1">
    <citation type="submission" date="2025-08" db="UniProtKB">
        <authorList>
            <consortium name="RefSeq"/>
        </authorList>
    </citation>
    <scope>IDENTIFICATION</scope>
</reference>
<accession>A0A6J0H2I9</accession>
<feature type="compositionally biased region" description="Polar residues" evidence="1">
    <location>
        <begin position="19"/>
        <end position="29"/>
    </location>
</feature>
<feature type="region of interest" description="Disordered" evidence="1">
    <location>
        <begin position="106"/>
        <end position="143"/>
    </location>
</feature>
<sequence>MQIMQRNPERSPAAAPRDNSPSGSASQNGWEGKNRLFIVAPFSSAAPRGGGRDARPDTPAKALRALSNPSHGCGGCCYCCCGDGALLLLLLRVRVLGRRGSAGVPAPAARCGPGGPDDGGGGFTPGGAMPSRLRPPGQRASSGVCSEDQQFLCVVRQEEGRSGLIHQLESSICCHQFLVLLPEEQNFVLEVVKIGVPIFQSKLFLDSNQYL</sequence>
<evidence type="ECO:0000313" key="3">
    <source>
        <dbReference type="RefSeq" id="XP_017668260.1"/>
    </source>
</evidence>
<feature type="compositionally biased region" description="Gly residues" evidence="1">
    <location>
        <begin position="112"/>
        <end position="125"/>
    </location>
</feature>
<proteinExistence type="predicted"/>
<name>A0A6J0H2I9_9PASS</name>
<dbReference type="RefSeq" id="XP_017668260.1">
    <property type="nucleotide sequence ID" value="XM_017812771.1"/>
</dbReference>
<gene>
    <name evidence="3" type="primary">LOC108496246</name>
</gene>
<protein>
    <submittedName>
        <fullName evidence="3">Uncharacterized protein LOC108496246</fullName>
    </submittedName>
</protein>
<dbReference type="Proteomes" id="UP000504624">
    <property type="component" value="Unplaced"/>
</dbReference>